<keyword evidence="11" id="KW-0456">Lyase</keyword>
<evidence type="ECO:0000256" key="5">
    <source>
        <dbReference type="ARBA" id="ARBA00022991"/>
    </source>
</evidence>
<dbReference type="PROSITE" id="PS51645">
    <property type="entry name" value="PHR_CRY_ALPHA_BETA"/>
    <property type="match status" value="1"/>
</dbReference>
<evidence type="ECO:0000256" key="3">
    <source>
        <dbReference type="ARBA" id="ARBA00022630"/>
    </source>
</evidence>
<dbReference type="KEGG" id="rbi:RB2501_02465"/>
<evidence type="ECO:0000313" key="11">
    <source>
        <dbReference type="EMBL" id="EAR14251.1"/>
    </source>
</evidence>
<dbReference type="PANTHER" id="PTHR11455:SF22">
    <property type="entry name" value="CRYPTOCHROME DASH"/>
    <property type="match status" value="1"/>
</dbReference>
<dbReference type="PANTHER" id="PTHR11455">
    <property type="entry name" value="CRYPTOCHROME"/>
    <property type="match status" value="1"/>
</dbReference>
<evidence type="ECO:0000256" key="1">
    <source>
        <dbReference type="ARBA" id="ARBA00005862"/>
    </source>
</evidence>
<dbReference type="GO" id="GO:0000719">
    <property type="term" value="P:photoreactive repair"/>
    <property type="evidence" value="ECO:0007669"/>
    <property type="project" value="TreeGrafter"/>
</dbReference>
<feature type="compositionally biased region" description="Polar residues" evidence="9">
    <location>
        <begin position="506"/>
        <end position="515"/>
    </location>
</feature>
<dbReference type="InterPro" id="IPR036155">
    <property type="entry name" value="Crypto/Photolyase_N_sf"/>
</dbReference>
<evidence type="ECO:0000256" key="7">
    <source>
        <dbReference type="PIRSR" id="PIRSR602081-2"/>
    </source>
</evidence>
<evidence type="ECO:0000256" key="2">
    <source>
        <dbReference type="ARBA" id="ARBA00017881"/>
    </source>
</evidence>
<evidence type="ECO:0000256" key="6">
    <source>
        <dbReference type="PIRSR" id="PIRSR602081-1"/>
    </source>
</evidence>
<comment type="similarity">
    <text evidence="1 8">Belongs to the DNA photolyase class-1 family.</text>
</comment>
<dbReference type="InterPro" id="IPR005101">
    <property type="entry name" value="Cryptochr/Photolyase_FAD-bd"/>
</dbReference>
<keyword evidence="5 8" id="KW-0157">Chromophore</keyword>
<dbReference type="HOGENOM" id="CLU_010348_6_2_10"/>
<dbReference type="InterPro" id="IPR014729">
    <property type="entry name" value="Rossmann-like_a/b/a_fold"/>
</dbReference>
<evidence type="ECO:0000256" key="4">
    <source>
        <dbReference type="ARBA" id="ARBA00022827"/>
    </source>
</evidence>
<dbReference type="GO" id="GO:0071949">
    <property type="term" value="F:FAD binding"/>
    <property type="evidence" value="ECO:0007669"/>
    <property type="project" value="TreeGrafter"/>
</dbReference>
<keyword evidence="3 6" id="KW-0285">Flavoprotein</keyword>
<dbReference type="Gene3D" id="3.40.50.620">
    <property type="entry name" value="HUPs"/>
    <property type="match status" value="1"/>
</dbReference>
<feature type="site" description="Electron transfer via tryptophanyl radical" evidence="7">
    <location>
        <position position="359"/>
    </location>
</feature>
<evidence type="ECO:0000256" key="8">
    <source>
        <dbReference type="RuleBase" id="RU367151"/>
    </source>
</evidence>
<keyword evidence="4 6" id="KW-0274">FAD</keyword>
<feature type="site" description="Electron transfer via tryptophanyl radical" evidence="7">
    <location>
        <position position="412"/>
    </location>
</feature>
<feature type="binding site" evidence="6">
    <location>
        <position position="275"/>
    </location>
    <ligand>
        <name>FAD</name>
        <dbReference type="ChEBI" id="CHEBI:57692"/>
    </ligand>
</feature>
<dbReference type="NCBIfam" id="TIGR02765">
    <property type="entry name" value="crypto_DASH"/>
    <property type="match status" value="1"/>
</dbReference>
<dbReference type="GO" id="GO:0003677">
    <property type="term" value="F:DNA binding"/>
    <property type="evidence" value="ECO:0007669"/>
    <property type="project" value="TreeGrafter"/>
</dbReference>
<dbReference type="GO" id="GO:0003904">
    <property type="term" value="F:deoxyribodipyrimidine photo-lyase activity"/>
    <property type="evidence" value="ECO:0007669"/>
    <property type="project" value="TreeGrafter"/>
</dbReference>
<keyword evidence="12" id="KW-1185">Reference proteome</keyword>
<organism evidence="11 12">
    <name type="scientific">Robiginitalea biformata (strain ATCC BAA-864 / DSM 15991 / KCTC 12146 / HTCC2501)</name>
    <dbReference type="NCBI Taxonomy" id="313596"/>
    <lineage>
        <taxon>Bacteria</taxon>
        <taxon>Pseudomonadati</taxon>
        <taxon>Bacteroidota</taxon>
        <taxon>Flavobacteriia</taxon>
        <taxon>Flavobacteriales</taxon>
        <taxon>Flavobacteriaceae</taxon>
        <taxon>Robiginitalea</taxon>
    </lineage>
</organism>
<dbReference type="AlphaFoldDB" id="A4CPD0"/>
<evidence type="ECO:0000313" key="12">
    <source>
        <dbReference type="Proteomes" id="UP000009049"/>
    </source>
</evidence>
<dbReference type="InterPro" id="IPR002081">
    <property type="entry name" value="Cryptochrome/DNA_photolyase_1"/>
</dbReference>
<dbReference type="eggNOG" id="COG0415">
    <property type="taxonomic scope" value="Bacteria"/>
</dbReference>
<reference evidence="11 12" key="1">
    <citation type="journal article" date="2009" name="J. Bacteriol.">
        <title>Complete genome sequence of Robiginitalea biformata HTCC2501.</title>
        <authorList>
            <person name="Oh H.M."/>
            <person name="Giovannoni S.J."/>
            <person name="Lee K."/>
            <person name="Ferriera S."/>
            <person name="Johnson J."/>
            <person name="Cho J.C."/>
        </authorList>
    </citation>
    <scope>NUCLEOTIDE SEQUENCE [LARGE SCALE GENOMIC DNA]</scope>
    <source>
        <strain evidence="12">ATCC BAA-864 / HTCC2501 / KCTC 12146</strain>
    </source>
</reference>
<dbReference type="STRING" id="313596.RB2501_02465"/>
<comment type="cofactor">
    <cofactor evidence="8">
        <name>(6R)-5,10-methylene-5,6,7,8-tetrahydrofolate</name>
        <dbReference type="ChEBI" id="CHEBI:15636"/>
    </cofactor>
    <text evidence="8">Binds 1 5,10-methenyltetrahydrofolate (MTHF) per subunit.</text>
</comment>
<dbReference type="Pfam" id="PF03441">
    <property type="entry name" value="FAD_binding_7"/>
    <property type="match status" value="1"/>
</dbReference>
<dbReference type="SUPFAM" id="SSF48173">
    <property type="entry name" value="Cryptochrome/photolyase FAD-binding domain"/>
    <property type="match status" value="1"/>
</dbReference>
<dbReference type="InterPro" id="IPR006050">
    <property type="entry name" value="DNA_photolyase_N"/>
</dbReference>
<dbReference type="InterPro" id="IPR036134">
    <property type="entry name" value="Crypto/Photolyase_FAD-like_sf"/>
</dbReference>
<sequence>MAAQLGVCQVLQQPLPQPPGSGGYRLGSNPARPEGWQAKNGETMTTALYWFRNDLRVTDNPGLLAACSSQRVLTVFCFDPADFREGDYGIRRMGPYRAGFLRESVLALREQLQGLNISLHIHFGPPGDILPGMIKKYGVTDLHLQREWTRDECLALDAVREGLPPGVTVHEHYQQFLFHPEDLPYDSFDDIPDVFTGFRKKCEKHVSVRSPEDTPARREAVFAPAGDGGLPGWEALGMAPPRADSRSAFPFRGGEPAAWDRLQEYFWESRFLSTYKRTRNGLVGTRYSTKFSPWLANGSLSARQIYREVKRYEQEVEKNRDTYWLVFELIWRDYFKYVSLKHGPKIFAPGGIREVERDWGASREAFARWTQGETDSDFINANMQELRLTGWMSNRGRQNTASYWSQDMGQDWRLGAAWFQYLLLDYDVHSNWGNWMYNSAVGNDPRNRKFNPEHQASRYDASGKFRRLWLQGTLFDAAPEAPTAIATPGELSAPGGEGTQPDDAPSQPSKPENTP</sequence>
<feature type="binding site" evidence="6">
    <location>
        <begin position="288"/>
        <end position="292"/>
    </location>
    <ligand>
        <name>FAD</name>
        <dbReference type="ChEBI" id="CHEBI:57692"/>
    </ligand>
</feature>
<evidence type="ECO:0000259" key="10">
    <source>
        <dbReference type="PROSITE" id="PS51645"/>
    </source>
</evidence>
<gene>
    <name evidence="11" type="ordered locus">RB2501_02465</name>
</gene>
<evidence type="ECO:0000256" key="9">
    <source>
        <dbReference type="SAM" id="MobiDB-lite"/>
    </source>
</evidence>
<comment type="cofactor">
    <cofactor evidence="6 8">
        <name>FAD</name>
        <dbReference type="ChEBI" id="CHEBI:57692"/>
    </cofactor>
    <text evidence="6 8">Binds 1 FAD per subunit.</text>
</comment>
<dbReference type="SUPFAM" id="SSF52425">
    <property type="entry name" value="Cryptochrome/photolyase, N-terminal domain"/>
    <property type="match status" value="1"/>
</dbReference>
<dbReference type="Proteomes" id="UP000009049">
    <property type="component" value="Chromosome"/>
</dbReference>
<feature type="region of interest" description="Disordered" evidence="9">
    <location>
        <begin position="13"/>
        <end position="37"/>
    </location>
</feature>
<accession>A4CPD0</accession>
<comment type="function">
    <text evidence="8">May have a photoreceptor function.</text>
</comment>
<dbReference type="Gene3D" id="1.10.579.10">
    <property type="entry name" value="DNA Cyclobutane Dipyrimidine Photolyase, subunit A, domain 3"/>
    <property type="match status" value="1"/>
</dbReference>
<feature type="site" description="Electron transfer via tryptophanyl radical" evidence="7">
    <location>
        <position position="435"/>
    </location>
</feature>
<dbReference type="Pfam" id="PF00875">
    <property type="entry name" value="DNA_photolyase"/>
    <property type="match status" value="1"/>
</dbReference>
<feature type="region of interest" description="Disordered" evidence="9">
    <location>
        <begin position="480"/>
        <end position="515"/>
    </location>
</feature>
<proteinExistence type="inferred from homology"/>
<protein>
    <recommendedName>
        <fullName evidence="2 8">Cryptochrome DASH</fullName>
    </recommendedName>
</protein>
<name>A4CPD0_ROBBH</name>
<feature type="binding site" evidence="6">
    <location>
        <begin position="425"/>
        <end position="427"/>
    </location>
    <ligand>
        <name>FAD</name>
        <dbReference type="ChEBI" id="CHEBI:57692"/>
    </ligand>
</feature>
<dbReference type="EMBL" id="CP001712">
    <property type="protein sequence ID" value="EAR14251.1"/>
    <property type="molecule type" value="Genomic_DNA"/>
</dbReference>
<dbReference type="InterPro" id="IPR014133">
    <property type="entry name" value="Cry_DASH"/>
</dbReference>
<dbReference type="Gene3D" id="1.25.40.80">
    <property type="match status" value="1"/>
</dbReference>
<feature type="domain" description="Photolyase/cryptochrome alpha/beta" evidence="10">
    <location>
        <begin position="45"/>
        <end position="177"/>
    </location>
</feature>